<dbReference type="InterPro" id="IPR051813">
    <property type="entry name" value="HepT_RNase_toxin"/>
</dbReference>
<dbReference type="AlphaFoldDB" id="A0A2A6RJ12"/>
<dbReference type="GO" id="GO:0000166">
    <property type="term" value="F:nucleotide binding"/>
    <property type="evidence" value="ECO:0007669"/>
    <property type="project" value="UniProtKB-KW"/>
</dbReference>
<dbReference type="Pfam" id="PF01934">
    <property type="entry name" value="HepT-like"/>
    <property type="match status" value="1"/>
</dbReference>
<dbReference type="GO" id="GO:0016740">
    <property type="term" value="F:transferase activity"/>
    <property type="evidence" value="ECO:0007669"/>
    <property type="project" value="UniProtKB-KW"/>
</dbReference>
<dbReference type="EMBL" id="NQWI01000047">
    <property type="protein sequence ID" value="PDW02931.1"/>
    <property type="molecule type" value="Genomic_DNA"/>
</dbReference>
<evidence type="ECO:0000256" key="3">
    <source>
        <dbReference type="ARBA" id="ARBA00022722"/>
    </source>
</evidence>
<dbReference type="GO" id="GO:0016787">
    <property type="term" value="F:hydrolase activity"/>
    <property type="evidence" value="ECO:0007669"/>
    <property type="project" value="UniProtKB-KW"/>
</dbReference>
<evidence type="ECO:0000256" key="1">
    <source>
        <dbReference type="ARBA" id="ARBA00022553"/>
    </source>
</evidence>
<evidence type="ECO:0000256" key="4">
    <source>
        <dbReference type="ARBA" id="ARBA00022741"/>
    </source>
</evidence>
<gene>
    <name evidence="7" type="ORF">CJ255_11445</name>
</gene>
<dbReference type="PANTHER" id="PTHR34139">
    <property type="entry name" value="UPF0331 PROTEIN MJ0127"/>
    <property type="match status" value="1"/>
</dbReference>
<comment type="similarity">
    <text evidence="6">Belongs to the HepT RNase toxin family.</text>
</comment>
<evidence type="ECO:0000256" key="5">
    <source>
        <dbReference type="ARBA" id="ARBA00022801"/>
    </source>
</evidence>
<proteinExistence type="inferred from homology"/>
<keyword evidence="1" id="KW-0597">Phosphoprotein</keyword>
<organism evidence="7 8">
    <name type="scientific">Candidatus Viridilinea mediisalina</name>
    <dbReference type="NCBI Taxonomy" id="2024553"/>
    <lineage>
        <taxon>Bacteria</taxon>
        <taxon>Bacillati</taxon>
        <taxon>Chloroflexota</taxon>
        <taxon>Chloroflexia</taxon>
        <taxon>Chloroflexales</taxon>
        <taxon>Chloroflexineae</taxon>
        <taxon>Oscillochloridaceae</taxon>
        <taxon>Candidatus Viridilinea</taxon>
    </lineage>
</organism>
<keyword evidence="7" id="KW-0808">Transferase</keyword>
<dbReference type="RefSeq" id="WP_097644235.1">
    <property type="nucleotide sequence ID" value="NZ_NQWI01000047.1"/>
</dbReference>
<dbReference type="Gene3D" id="1.20.120.580">
    <property type="entry name" value="bsu32300-like"/>
    <property type="match status" value="1"/>
</dbReference>
<dbReference type="InterPro" id="IPR037038">
    <property type="entry name" value="HepT-like_sf"/>
</dbReference>
<dbReference type="OrthoDB" id="159782at2"/>
<keyword evidence="3" id="KW-0540">Nuclease</keyword>
<keyword evidence="2" id="KW-1277">Toxin-antitoxin system</keyword>
<keyword evidence="4" id="KW-0547">Nucleotide-binding</keyword>
<comment type="caution">
    <text evidence="7">The sequence shown here is derived from an EMBL/GenBank/DDBJ whole genome shotgun (WGS) entry which is preliminary data.</text>
</comment>
<dbReference type="PANTHER" id="PTHR34139:SF1">
    <property type="entry name" value="RNASE MJ1380-RELATED"/>
    <property type="match status" value="1"/>
</dbReference>
<evidence type="ECO:0000313" key="8">
    <source>
        <dbReference type="Proteomes" id="UP000220527"/>
    </source>
</evidence>
<evidence type="ECO:0000256" key="2">
    <source>
        <dbReference type="ARBA" id="ARBA00022649"/>
    </source>
</evidence>
<dbReference type="InterPro" id="IPR008201">
    <property type="entry name" value="HepT-like"/>
</dbReference>
<dbReference type="GO" id="GO:0004540">
    <property type="term" value="F:RNA nuclease activity"/>
    <property type="evidence" value="ECO:0007669"/>
    <property type="project" value="InterPro"/>
</dbReference>
<protein>
    <submittedName>
        <fullName evidence="7">Nucleotidyltransferase</fullName>
    </submittedName>
</protein>
<keyword evidence="8" id="KW-1185">Reference proteome</keyword>
<dbReference type="Proteomes" id="UP000220527">
    <property type="component" value="Unassembled WGS sequence"/>
</dbReference>
<accession>A0A2A6RJ12</accession>
<evidence type="ECO:0000313" key="7">
    <source>
        <dbReference type="EMBL" id="PDW02931.1"/>
    </source>
</evidence>
<dbReference type="GO" id="GO:0110001">
    <property type="term" value="C:toxin-antitoxin complex"/>
    <property type="evidence" value="ECO:0007669"/>
    <property type="project" value="InterPro"/>
</dbReference>
<name>A0A2A6RJ12_9CHLR</name>
<reference evidence="8" key="1">
    <citation type="submission" date="2017-08" db="EMBL/GenBank/DDBJ databases">
        <authorList>
            <person name="Grouzdev D.S."/>
            <person name="Gaisin V.A."/>
            <person name="Rysina M.S."/>
            <person name="Gorlenko V.M."/>
        </authorList>
    </citation>
    <scope>NUCLEOTIDE SEQUENCE [LARGE SCALE GENOMIC DNA]</scope>
    <source>
        <strain evidence="8">Kir15-3F</strain>
    </source>
</reference>
<evidence type="ECO:0000256" key="6">
    <source>
        <dbReference type="ARBA" id="ARBA00024207"/>
    </source>
</evidence>
<sequence length="111" mass="12986">MRSTSERLYDILEAIDRIERYSIQGQHAFAHEELIQNWIVHHLQIIGEAANALPEEIRALRSDVPWRNIIGMRHILVHHYFAIDLDVTWNVIEKHLPDLKDAITSIIEKSS</sequence>
<keyword evidence="5" id="KW-0378">Hydrolase</keyword>